<proteinExistence type="predicted"/>
<dbReference type="PANTHER" id="PTHR40658">
    <property type="match status" value="1"/>
</dbReference>
<name>A0A517DW58_9FIRM</name>
<evidence type="ECO:0008006" key="3">
    <source>
        <dbReference type="Google" id="ProtNLM"/>
    </source>
</evidence>
<gene>
    <name evidence="1" type="ORF">SPTER_29390</name>
</gene>
<dbReference type="InterPro" id="IPR012550">
    <property type="entry name" value="DUF1706"/>
</dbReference>
<dbReference type="RefSeq" id="WP_144352913.1">
    <property type="nucleotide sequence ID" value="NZ_CP036259.1"/>
</dbReference>
<dbReference type="InterPro" id="IPR034660">
    <property type="entry name" value="DinB/YfiT-like"/>
</dbReference>
<evidence type="ECO:0000313" key="1">
    <source>
        <dbReference type="EMBL" id="QDR81553.1"/>
    </source>
</evidence>
<dbReference type="Gene3D" id="1.20.120.450">
    <property type="entry name" value="dinb family like domain"/>
    <property type="match status" value="1"/>
</dbReference>
<sequence>MQEYDSKEALIAAIQKAYTLFDKEFDDVPAEEINIRIKEVDRTPQEMLAYQLGWLNLILGWEQAELAGKKVITPSPDYKWNQLGPLYQQFYNEYRGYSLQDLRTLFKQSMEKWCAWLEQLSNEELFTANRRQWTVTNANWPLWKWVHINSVAPFKTFRAKLRKWKKHRP</sequence>
<dbReference type="EMBL" id="CP036259">
    <property type="protein sequence ID" value="QDR81553.1"/>
    <property type="molecule type" value="Genomic_DNA"/>
</dbReference>
<organism evidence="1 2">
    <name type="scientific">Sporomusa termitida</name>
    <dbReference type="NCBI Taxonomy" id="2377"/>
    <lineage>
        <taxon>Bacteria</taxon>
        <taxon>Bacillati</taxon>
        <taxon>Bacillota</taxon>
        <taxon>Negativicutes</taxon>
        <taxon>Selenomonadales</taxon>
        <taxon>Sporomusaceae</taxon>
        <taxon>Sporomusa</taxon>
    </lineage>
</organism>
<evidence type="ECO:0000313" key="2">
    <source>
        <dbReference type="Proteomes" id="UP000320776"/>
    </source>
</evidence>
<dbReference type="PANTHER" id="PTHR40658:SF3">
    <property type="entry name" value="CLBS_DFSB FAMILY FOUR-HELIX BUNDLE PROTEIN"/>
    <property type="match status" value="1"/>
</dbReference>
<reference evidence="1 2" key="1">
    <citation type="submission" date="2019-02" db="EMBL/GenBank/DDBJ databases">
        <title>Closed genome of Sporomusa termitida DSM 4440.</title>
        <authorList>
            <person name="Poehlein A."/>
            <person name="Daniel R."/>
        </authorList>
    </citation>
    <scope>NUCLEOTIDE SEQUENCE [LARGE SCALE GENOMIC DNA]</scope>
    <source>
        <strain evidence="1 2">DSM 4440</strain>
    </source>
</reference>
<dbReference type="AlphaFoldDB" id="A0A517DW58"/>
<accession>A0A517DW58</accession>
<dbReference type="Pfam" id="PF08020">
    <property type="entry name" value="DUF1706"/>
    <property type="match status" value="1"/>
</dbReference>
<dbReference type="Proteomes" id="UP000320776">
    <property type="component" value="Chromosome"/>
</dbReference>
<keyword evidence="2" id="KW-1185">Reference proteome</keyword>
<dbReference type="OrthoDB" id="9786621at2"/>
<dbReference type="SUPFAM" id="SSF109854">
    <property type="entry name" value="DinB/YfiT-like putative metalloenzymes"/>
    <property type="match status" value="1"/>
</dbReference>
<protein>
    <recommendedName>
        <fullName evidence="3">ClbS/DfsB family four-helix bundle protein</fullName>
    </recommendedName>
</protein>
<dbReference type="KEGG" id="sted:SPTER_29390"/>
<dbReference type="PIRSF" id="PIRSF031551">
    <property type="entry name" value="DUF1706"/>
    <property type="match status" value="1"/>
</dbReference>